<evidence type="ECO:0000256" key="10">
    <source>
        <dbReference type="ARBA" id="ARBA00022723"/>
    </source>
</evidence>
<keyword evidence="15 17" id="KW-0057">Aromatic amino acid biosynthesis</keyword>
<evidence type="ECO:0000256" key="11">
    <source>
        <dbReference type="ARBA" id="ARBA00022741"/>
    </source>
</evidence>
<dbReference type="SUPFAM" id="SSF52540">
    <property type="entry name" value="P-loop containing nucleoside triphosphate hydrolases"/>
    <property type="match status" value="1"/>
</dbReference>
<dbReference type="InterPro" id="IPR000623">
    <property type="entry name" value="Shikimate_kinase/TSH1"/>
</dbReference>
<keyword evidence="12 17" id="KW-0418">Kinase</keyword>
<dbReference type="PRINTS" id="PR01100">
    <property type="entry name" value="SHIKIMTKNASE"/>
</dbReference>
<dbReference type="GO" id="GO:0004765">
    <property type="term" value="F:shikimate kinase activity"/>
    <property type="evidence" value="ECO:0007669"/>
    <property type="project" value="UniProtKB-UniRule"/>
</dbReference>
<dbReference type="InterPro" id="IPR031322">
    <property type="entry name" value="Shikimate/glucono_kinase"/>
</dbReference>
<keyword evidence="19" id="KW-1185">Reference proteome</keyword>
<dbReference type="FunFam" id="3.40.50.300:FF:000099">
    <property type="entry name" value="Shikimate kinase 1"/>
    <property type="match status" value="1"/>
</dbReference>
<feature type="binding site" evidence="17">
    <location>
        <position position="18"/>
    </location>
    <ligand>
        <name>Mg(2+)</name>
        <dbReference type="ChEBI" id="CHEBI:18420"/>
    </ligand>
</feature>
<keyword evidence="10 17" id="KW-0479">Metal-binding</keyword>
<dbReference type="Gene3D" id="3.40.50.300">
    <property type="entry name" value="P-loop containing nucleotide triphosphate hydrolases"/>
    <property type="match status" value="1"/>
</dbReference>
<evidence type="ECO:0000256" key="7">
    <source>
        <dbReference type="ARBA" id="ARBA00022490"/>
    </source>
</evidence>
<evidence type="ECO:0000256" key="2">
    <source>
        <dbReference type="ARBA" id="ARBA00004496"/>
    </source>
</evidence>
<dbReference type="GO" id="GO:0008652">
    <property type="term" value="P:amino acid biosynthetic process"/>
    <property type="evidence" value="ECO:0007669"/>
    <property type="project" value="UniProtKB-KW"/>
</dbReference>
<dbReference type="CDD" id="cd00464">
    <property type="entry name" value="SK"/>
    <property type="match status" value="1"/>
</dbReference>
<proteinExistence type="inferred from homology"/>
<dbReference type="KEGG" id="kge:TQ33_0355"/>
<dbReference type="NCBIfam" id="NF003456">
    <property type="entry name" value="PRK05057.1"/>
    <property type="match status" value="1"/>
</dbReference>
<evidence type="ECO:0000256" key="9">
    <source>
        <dbReference type="ARBA" id="ARBA00022679"/>
    </source>
</evidence>
<dbReference type="PANTHER" id="PTHR21087:SF16">
    <property type="entry name" value="SHIKIMATE KINASE 1, CHLOROPLASTIC"/>
    <property type="match status" value="1"/>
</dbReference>
<comment type="function">
    <text evidence="1 17">Catalyzes the specific phosphorylation of the 3-hydroxyl group of shikimic acid using ATP as a cosubstrate.</text>
</comment>
<evidence type="ECO:0000256" key="12">
    <source>
        <dbReference type="ARBA" id="ARBA00022777"/>
    </source>
</evidence>
<dbReference type="InterPro" id="IPR027417">
    <property type="entry name" value="P-loop_NTPase"/>
</dbReference>
<evidence type="ECO:0000256" key="15">
    <source>
        <dbReference type="ARBA" id="ARBA00023141"/>
    </source>
</evidence>
<dbReference type="EC" id="2.7.1.71" evidence="6 17"/>
<keyword evidence="9 17" id="KW-0808">Transferase</keyword>
<dbReference type="HAMAP" id="MF_00109">
    <property type="entry name" value="Shikimate_kinase"/>
    <property type="match status" value="1"/>
</dbReference>
<evidence type="ECO:0000256" key="3">
    <source>
        <dbReference type="ARBA" id="ARBA00004842"/>
    </source>
</evidence>
<evidence type="ECO:0000256" key="6">
    <source>
        <dbReference type="ARBA" id="ARBA00012154"/>
    </source>
</evidence>
<dbReference type="GO" id="GO:0000287">
    <property type="term" value="F:magnesium ion binding"/>
    <property type="evidence" value="ECO:0007669"/>
    <property type="project" value="UniProtKB-UniRule"/>
</dbReference>
<dbReference type="Proteomes" id="UP000034071">
    <property type="component" value="Chromosome"/>
</dbReference>
<keyword evidence="8 17" id="KW-0028">Amino-acid biosynthesis</keyword>
<keyword evidence="7 17" id="KW-0963">Cytoplasm</keyword>
<dbReference type="UniPathway" id="UPA00053">
    <property type="reaction ID" value="UER00088"/>
</dbReference>
<comment type="subunit">
    <text evidence="5 17">Monomer.</text>
</comment>
<keyword evidence="13 17" id="KW-0067">ATP-binding</keyword>
<feature type="binding site" evidence="17">
    <location>
        <begin position="14"/>
        <end position="19"/>
    </location>
    <ligand>
        <name>ATP</name>
        <dbReference type="ChEBI" id="CHEBI:30616"/>
    </ligand>
</feature>
<comment type="subcellular location">
    <subcellularLocation>
        <location evidence="2 17">Cytoplasm</location>
    </subcellularLocation>
</comment>
<feature type="binding site" evidence="17">
    <location>
        <position position="139"/>
    </location>
    <ligand>
        <name>substrate</name>
    </ligand>
</feature>
<dbReference type="PANTHER" id="PTHR21087">
    <property type="entry name" value="SHIKIMATE KINASE"/>
    <property type="match status" value="1"/>
</dbReference>
<organism evidence="18 19">
    <name type="scientific">Kangiella geojedonensis</name>
    <dbReference type="NCBI Taxonomy" id="914150"/>
    <lineage>
        <taxon>Bacteria</taxon>
        <taxon>Pseudomonadati</taxon>
        <taxon>Pseudomonadota</taxon>
        <taxon>Gammaproteobacteria</taxon>
        <taxon>Kangiellales</taxon>
        <taxon>Kangiellaceae</taxon>
        <taxon>Kangiella</taxon>
    </lineage>
</organism>
<dbReference type="STRING" id="914150.TQ33_0355"/>
<gene>
    <name evidence="17" type="primary">aroK</name>
    <name evidence="18" type="ORF">TQ33_0355</name>
</gene>
<evidence type="ECO:0000313" key="19">
    <source>
        <dbReference type="Proteomes" id="UP000034071"/>
    </source>
</evidence>
<evidence type="ECO:0000256" key="4">
    <source>
        <dbReference type="ARBA" id="ARBA00006997"/>
    </source>
</evidence>
<evidence type="ECO:0000256" key="8">
    <source>
        <dbReference type="ARBA" id="ARBA00022605"/>
    </source>
</evidence>
<dbReference type="AlphaFoldDB" id="A0A0F6TPV6"/>
<comment type="catalytic activity">
    <reaction evidence="16 17">
        <text>shikimate + ATP = 3-phosphoshikimate + ADP + H(+)</text>
        <dbReference type="Rhea" id="RHEA:13121"/>
        <dbReference type="ChEBI" id="CHEBI:15378"/>
        <dbReference type="ChEBI" id="CHEBI:30616"/>
        <dbReference type="ChEBI" id="CHEBI:36208"/>
        <dbReference type="ChEBI" id="CHEBI:145989"/>
        <dbReference type="ChEBI" id="CHEBI:456216"/>
        <dbReference type="EC" id="2.7.1.71"/>
    </reaction>
</comment>
<dbReference type="Pfam" id="PF01202">
    <property type="entry name" value="SKI"/>
    <property type="match status" value="1"/>
</dbReference>
<keyword evidence="14 17" id="KW-0460">Magnesium</keyword>
<feature type="binding site" evidence="17">
    <location>
        <position position="82"/>
    </location>
    <ligand>
        <name>substrate</name>
    </ligand>
</feature>
<dbReference type="GO" id="GO:0009423">
    <property type="term" value="P:chorismate biosynthetic process"/>
    <property type="evidence" value="ECO:0007669"/>
    <property type="project" value="UniProtKB-UniRule"/>
</dbReference>
<reference evidence="18 19" key="1">
    <citation type="submission" date="2015-02" db="EMBL/GenBank/DDBJ databases">
        <title>Complete genome sequence of Kangiella geojedonensis strain YCS-5T.</title>
        <authorList>
            <person name="Kim K.M."/>
        </authorList>
    </citation>
    <scope>NUCLEOTIDE SEQUENCE [LARGE SCALE GENOMIC DNA]</scope>
    <source>
        <strain evidence="18 19">YCS-5</strain>
    </source>
</reference>
<dbReference type="PATRIC" id="fig|914150.5.peg.362"/>
<evidence type="ECO:0000256" key="13">
    <source>
        <dbReference type="ARBA" id="ARBA00022840"/>
    </source>
</evidence>
<dbReference type="GO" id="GO:0005524">
    <property type="term" value="F:ATP binding"/>
    <property type="evidence" value="ECO:0007669"/>
    <property type="project" value="UniProtKB-UniRule"/>
</dbReference>
<dbReference type="PROSITE" id="PS01128">
    <property type="entry name" value="SHIKIMATE_KINASE"/>
    <property type="match status" value="1"/>
</dbReference>
<feature type="binding site" evidence="17">
    <location>
        <position position="60"/>
    </location>
    <ligand>
        <name>substrate</name>
    </ligand>
</feature>
<sequence>MKGKRNIFLVGPMGAGKTTIGKQLAEILKLEFVDSDHELEERTGAPIDWIFDIEGEEGFRVREEKIIEELTERQGIVLATGGGAVVSDKSRNHLAARGVVVYLETSIEQQLERTRRDKRRPLIQNGNPKNTLEDLMKEREPLYTEIADLTVATNISSVKSVAKEIVELMEQPIA</sequence>
<name>A0A0F6TPV6_9GAMM</name>
<comment type="similarity">
    <text evidence="4 17">Belongs to the shikimate kinase family.</text>
</comment>
<protein>
    <recommendedName>
        <fullName evidence="6 17">Shikimate kinase</fullName>
        <shortName evidence="17">SK</shortName>
        <ecNumber evidence="6 17">2.7.1.71</ecNumber>
    </recommendedName>
</protein>
<dbReference type="GO" id="GO:0009073">
    <property type="term" value="P:aromatic amino acid family biosynthetic process"/>
    <property type="evidence" value="ECO:0007669"/>
    <property type="project" value="UniProtKB-KW"/>
</dbReference>
<dbReference type="RefSeq" id="WP_046560540.1">
    <property type="nucleotide sequence ID" value="NZ_CP010975.1"/>
</dbReference>
<evidence type="ECO:0000256" key="17">
    <source>
        <dbReference type="HAMAP-Rule" id="MF_00109"/>
    </source>
</evidence>
<comment type="cofactor">
    <cofactor evidence="17">
        <name>Mg(2+)</name>
        <dbReference type="ChEBI" id="CHEBI:18420"/>
    </cofactor>
    <text evidence="17">Binds 1 Mg(2+) ion per subunit.</text>
</comment>
<feature type="binding site" evidence="17">
    <location>
        <position position="36"/>
    </location>
    <ligand>
        <name>substrate</name>
    </ligand>
</feature>
<dbReference type="HOGENOM" id="CLU_057607_2_2_6"/>
<evidence type="ECO:0000256" key="16">
    <source>
        <dbReference type="ARBA" id="ARBA00048567"/>
    </source>
</evidence>
<accession>A0A0F6TPV6</accession>
<feature type="binding site" evidence="17">
    <location>
        <position position="120"/>
    </location>
    <ligand>
        <name>ATP</name>
        <dbReference type="ChEBI" id="CHEBI:30616"/>
    </ligand>
</feature>
<evidence type="ECO:0000313" key="18">
    <source>
        <dbReference type="EMBL" id="AKE51342.1"/>
    </source>
</evidence>
<evidence type="ECO:0000256" key="1">
    <source>
        <dbReference type="ARBA" id="ARBA00002641"/>
    </source>
</evidence>
<dbReference type="EMBL" id="CP010975">
    <property type="protein sequence ID" value="AKE51342.1"/>
    <property type="molecule type" value="Genomic_DNA"/>
</dbReference>
<evidence type="ECO:0000256" key="5">
    <source>
        <dbReference type="ARBA" id="ARBA00011245"/>
    </source>
</evidence>
<dbReference type="OrthoDB" id="9800332at2"/>
<keyword evidence="11 17" id="KW-0547">Nucleotide-binding</keyword>
<evidence type="ECO:0000256" key="14">
    <source>
        <dbReference type="ARBA" id="ARBA00022842"/>
    </source>
</evidence>
<comment type="caution">
    <text evidence="17">Lacks conserved residue(s) required for the propagation of feature annotation.</text>
</comment>
<dbReference type="GO" id="GO:0005829">
    <property type="term" value="C:cytosol"/>
    <property type="evidence" value="ECO:0007669"/>
    <property type="project" value="TreeGrafter"/>
</dbReference>
<comment type="pathway">
    <text evidence="3 17">Metabolic intermediate biosynthesis; chorismate biosynthesis; chorismate from D-erythrose 4-phosphate and phosphoenolpyruvate: step 5/7.</text>
</comment>
<dbReference type="InterPro" id="IPR023000">
    <property type="entry name" value="Shikimate_kinase_CS"/>
</dbReference>